<dbReference type="SUPFAM" id="SSF52833">
    <property type="entry name" value="Thioredoxin-like"/>
    <property type="match status" value="1"/>
</dbReference>
<keyword evidence="8" id="KW-1185">Reference proteome</keyword>
<keyword evidence="4" id="KW-1015">Disulfide bond</keyword>
<evidence type="ECO:0000256" key="3">
    <source>
        <dbReference type="ARBA" id="ARBA00023002"/>
    </source>
</evidence>
<reference evidence="7 8" key="1">
    <citation type="submission" date="2022-12" db="EMBL/GenBank/DDBJ databases">
        <title>Draft genome sequence of Paenibacillus sp. dW9.</title>
        <authorList>
            <person name="Choi E.-W."/>
            <person name="Kim D.-U."/>
        </authorList>
    </citation>
    <scope>NUCLEOTIDE SEQUENCE [LARGE SCALE GENOMIC DNA]</scope>
    <source>
        <strain evidence="8">dW9</strain>
    </source>
</reference>
<dbReference type="EMBL" id="JAQAGZ010000007">
    <property type="protein sequence ID" value="MCZ8513200.1"/>
    <property type="molecule type" value="Genomic_DNA"/>
</dbReference>
<keyword evidence="5" id="KW-0676">Redox-active center</keyword>
<protein>
    <submittedName>
        <fullName evidence="7">DsbA family protein</fullName>
    </submittedName>
</protein>
<dbReference type="InterPro" id="IPR012336">
    <property type="entry name" value="Thioredoxin-like_fold"/>
</dbReference>
<sequence length="211" mass="24000">MDSEKTEDYEDSEKINATIVIVNIKSNPVQFAYDKLPVLGDPKAPVKIVEFGDYKCPSCQYFSQQIEPQLKKEYIDTGIASLYFMDFTIIGPDSYTAALAAHSIYHQSNESYWKYYDAIYKNQGDEKVQWATPEFLTDLARKQNIAVDYDKMLKEIQSRAYASEVDENNNMAKKAGVSGTPTLFINGKKFENAFDYNALKTAIENARKGDK</sequence>
<dbReference type="PANTHER" id="PTHR13887:SF14">
    <property type="entry name" value="DISULFIDE BOND FORMATION PROTEIN D"/>
    <property type="match status" value="1"/>
</dbReference>
<evidence type="ECO:0000256" key="5">
    <source>
        <dbReference type="ARBA" id="ARBA00023284"/>
    </source>
</evidence>
<proteinExistence type="inferred from homology"/>
<name>A0ABT4Q8K5_9BACL</name>
<comment type="caution">
    <text evidence="7">The sequence shown here is derived from an EMBL/GenBank/DDBJ whole genome shotgun (WGS) entry which is preliminary data.</text>
</comment>
<dbReference type="Gene3D" id="3.40.30.10">
    <property type="entry name" value="Glutaredoxin"/>
    <property type="match status" value="1"/>
</dbReference>
<evidence type="ECO:0000256" key="2">
    <source>
        <dbReference type="ARBA" id="ARBA00022729"/>
    </source>
</evidence>
<dbReference type="InterPro" id="IPR036249">
    <property type="entry name" value="Thioredoxin-like_sf"/>
</dbReference>
<evidence type="ECO:0000256" key="4">
    <source>
        <dbReference type="ARBA" id="ARBA00023157"/>
    </source>
</evidence>
<organism evidence="7 8">
    <name type="scientific">Paenibacillus gyeongsangnamensis</name>
    <dbReference type="NCBI Taxonomy" id="3388067"/>
    <lineage>
        <taxon>Bacteria</taxon>
        <taxon>Bacillati</taxon>
        <taxon>Bacillota</taxon>
        <taxon>Bacilli</taxon>
        <taxon>Bacillales</taxon>
        <taxon>Paenibacillaceae</taxon>
        <taxon>Paenibacillus</taxon>
    </lineage>
</organism>
<evidence type="ECO:0000256" key="1">
    <source>
        <dbReference type="ARBA" id="ARBA00005791"/>
    </source>
</evidence>
<dbReference type="RefSeq" id="WP_269881690.1">
    <property type="nucleotide sequence ID" value="NZ_JAQAGZ010000007.1"/>
</dbReference>
<gene>
    <name evidence="7" type="ORF">O9H85_12340</name>
</gene>
<accession>A0ABT4Q8K5</accession>
<feature type="domain" description="Thioredoxin" evidence="6">
    <location>
        <begin position="1"/>
        <end position="208"/>
    </location>
</feature>
<dbReference type="PROSITE" id="PS51352">
    <property type="entry name" value="THIOREDOXIN_2"/>
    <property type="match status" value="1"/>
</dbReference>
<dbReference type="InterPro" id="IPR013766">
    <property type="entry name" value="Thioredoxin_domain"/>
</dbReference>
<dbReference type="Proteomes" id="UP001527882">
    <property type="component" value="Unassembled WGS sequence"/>
</dbReference>
<keyword evidence="2" id="KW-0732">Signal</keyword>
<evidence type="ECO:0000313" key="7">
    <source>
        <dbReference type="EMBL" id="MCZ8513200.1"/>
    </source>
</evidence>
<evidence type="ECO:0000259" key="6">
    <source>
        <dbReference type="PROSITE" id="PS51352"/>
    </source>
</evidence>
<dbReference type="Pfam" id="PF13462">
    <property type="entry name" value="Thioredoxin_4"/>
    <property type="match status" value="1"/>
</dbReference>
<evidence type="ECO:0000313" key="8">
    <source>
        <dbReference type="Proteomes" id="UP001527882"/>
    </source>
</evidence>
<comment type="similarity">
    <text evidence="1">Belongs to the thioredoxin family. DsbA subfamily.</text>
</comment>
<keyword evidence="3" id="KW-0560">Oxidoreductase</keyword>
<dbReference type="PANTHER" id="PTHR13887">
    <property type="entry name" value="GLUTATHIONE S-TRANSFERASE KAPPA"/>
    <property type="match status" value="1"/>
</dbReference>